<dbReference type="Proteomes" id="UP000069902">
    <property type="component" value="Chromosome cPNK"/>
</dbReference>
<evidence type="ECO:0000313" key="2">
    <source>
        <dbReference type="EMBL" id="CUI16883.1"/>
    </source>
</evidence>
<keyword evidence="1" id="KW-1133">Transmembrane helix</keyword>
<dbReference type="RefSeq" id="WP_059061013.1">
    <property type="nucleotide sequence ID" value="NZ_LN879502.1"/>
</dbReference>
<keyword evidence="1" id="KW-0812">Transmembrane</keyword>
<keyword evidence="1" id="KW-0472">Membrane</keyword>
<accession>A0A0U5ERS9</accession>
<dbReference type="InParanoid" id="A0A0U5ERS9"/>
<feature type="transmembrane region" description="Helical" evidence="1">
    <location>
        <begin position="30"/>
        <end position="49"/>
    </location>
</feature>
<evidence type="ECO:0000256" key="1">
    <source>
        <dbReference type="SAM" id="Phobius"/>
    </source>
</evidence>
<keyword evidence="3" id="KW-1185">Reference proteome</keyword>
<proteinExistence type="predicted"/>
<organism evidence="2 3">
    <name type="scientific">Candidatus Protochlamydia naegleriophila</name>
    <dbReference type="NCBI Taxonomy" id="389348"/>
    <lineage>
        <taxon>Bacteria</taxon>
        <taxon>Pseudomonadati</taxon>
        <taxon>Chlamydiota</taxon>
        <taxon>Chlamydiia</taxon>
        <taxon>Parachlamydiales</taxon>
        <taxon>Parachlamydiaceae</taxon>
        <taxon>Candidatus Protochlamydia</taxon>
    </lineage>
</organism>
<dbReference type="PATRIC" id="fig|389348.3.peg.1413"/>
<dbReference type="EMBL" id="LN879502">
    <property type="protein sequence ID" value="CUI16883.1"/>
    <property type="molecule type" value="Genomic_DNA"/>
</dbReference>
<dbReference type="AlphaFoldDB" id="A0A0U5ERS9"/>
<gene>
    <name evidence="2" type="ORF">PNK_1266</name>
</gene>
<protein>
    <submittedName>
        <fullName evidence="2">Uncharacterized protein</fullName>
    </submittedName>
</protein>
<evidence type="ECO:0000313" key="3">
    <source>
        <dbReference type="Proteomes" id="UP000069902"/>
    </source>
</evidence>
<sequence>MKFNLVDNLTNYGLLGLAGYTVFQSKMAPIAFFKAGATQVSVMLAIVYVSKKIFDSFGYEFSQAKDWDSIVAIGYVSSYVVTGIAIAHFGWSPSLESGGMLLVFNNLAAANLMNWFTHAIKAFYPISNTHQSI</sequence>
<dbReference type="KEGG" id="pnl:PNK_1266"/>
<name>A0A0U5ERS9_9BACT</name>
<reference evidence="3" key="1">
    <citation type="submission" date="2015-09" db="EMBL/GenBank/DDBJ databases">
        <authorList>
            <person name="Bertelli C."/>
        </authorList>
    </citation>
    <scope>NUCLEOTIDE SEQUENCE [LARGE SCALE GENOMIC DNA]</scope>
    <source>
        <strain evidence="3">KNic</strain>
    </source>
</reference>
<feature type="transmembrane region" description="Helical" evidence="1">
    <location>
        <begin position="70"/>
        <end position="91"/>
    </location>
</feature>